<organism evidence="4 5">
    <name type="scientific">Herbiconiux daphne</name>
    <dbReference type="NCBI Taxonomy" id="2970914"/>
    <lineage>
        <taxon>Bacteria</taxon>
        <taxon>Bacillati</taxon>
        <taxon>Actinomycetota</taxon>
        <taxon>Actinomycetes</taxon>
        <taxon>Micrococcales</taxon>
        <taxon>Microbacteriaceae</taxon>
        <taxon>Herbiconiux</taxon>
    </lineage>
</organism>
<dbReference type="PANTHER" id="PTHR33375">
    <property type="entry name" value="CHROMOSOME-PARTITIONING PROTEIN PARB-RELATED"/>
    <property type="match status" value="1"/>
</dbReference>
<dbReference type="NCBIfam" id="TIGR00180">
    <property type="entry name" value="parB_part"/>
    <property type="match status" value="1"/>
</dbReference>
<feature type="compositionally biased region" description="Acidic residues" evidence="2">
    <location>
        <begin position="474"/>
        <end position="496"/>
    </location>
</feature>
<dbReference type="Pfam" id="PF02195">
    <property type="entry name" value="ParB_N"/>
    <property type="match status" value="1"/>
</dbReference>
<accession>A0ABT2GYM7</accession>
<comment type="caution">
    <text evidence="4">The sequence shown here is derived from an EMBL/GenBank/DDBJ whole genome shotgun (WGS) entry which is preliminary data.</text>
</comment>
<evidence type="ECO:0000313" key="4">
    <source>
        <dbReference type="EMBL" id="MCS5732417.1"/>
    </source>
</evidence>
<dbReference type="InterPro" id="IPR050336">
    <property type="entry name" value="Chromosome_partition/occlusion"/>
</dbReference>
<dbReference type="RefSeq" id="WP_259537034.1">
    <property type="nucleotide sequence ID" value="NZ_JANLCJ010000001.1"/>
</dbReference>
<dbReference type="SUPFAM" id="SSF110849">
    <property type="entry name" value="ParB/Sulfiredoxin"/>
    <property type="match status" value="1"/>
</dbReference>
<sequence>MTDTITATGTLEHIDPQALILEANVRPSAPVDKEFVATIKQFGVLMPVLARRDPQGNVLVRAGQRRTLGAREAGIATIPVYITNADDKTAERIIEQIVENDQRKELTDGDRAAAYQQLAFEGLSVATIAMRVGVKRDIVQAGINVAENATAASAISTHDLTLDQAAVLIEFEGDNTIVNSLIEVATSDPAKFEHAAQRARDERTRALAVAAATDKAEGRGFRVLKRRPVTWQADEHTSIDELATADGERATASDIEAVEGRAVYVDTDWDVTVRVSYYVPTDGFKAAGFKKLASNGTVRQPMSEDEKAERKTLIANNKAWKSAETVRRAWLAGLVNRKTLPKDATRFIARGMTEFAADLARGLQNGNKLAHEFFDLDRGDSYFAPDKLAGIVEATPTKANHVSLAVVLSAIEGGTSVQTWRSPDRDSAAYFTQIGAWGYPLSEVEQIVIDKHAELQHARAAQRVADEAPSGANDEVEDAGFDGDDLPAEDFDSLDE</sequence>
<evidence type="ECO:0000256" key="2">
    <source>
        <dbReference type="SAM" id="MobiDB-lite"/>
    </source>
</evidence>
<dbReference type="Proteomes" id="UP001165586">
    <property type="component" value="Unassembled WGS sequence"/>
</dbReference>
<dbReference type="Gene3D" id="1.10.10.730">
    <property type="entry name" value="KorB DNA-binding domain"/>
    <property type="match status" value="1"/>
</dbReference>
<evidence type="ECO:0000256" key="1">
    <source>
        <dbReference type="ARBA" id="ARBA00006295"/>
    </source>
</evidence>
<comment type="similarity">
    <text evidence="1">Belongs to the ParB family.</text>
</comment>
<dbReference type="PANTHER" id="PTHR33375:SF1">
    <property type="entry name" value="CHROMOSOME-PARTITIONING PROTEIN PARB-RELATED"/>
    <property type="match status" value="1"/>
</dbReference>
<dbReference type="InterPro" id="IPR042075">
    <property type="entry name" value="KorB_DNA-db"/>
</dbReference>
<proteinExistence type="inferred from homology"/>
<dbReference type="Gene3D" id="3.90.1530.30">
    <property type="match status" value="1"/>
</dbReference>
<gene>
    <name evidence="4" type="ORF">N1032_01495</name>
</gene>
<evidence type="ECO:0000313" key="5">
    <source>
        <dbReference type="Proteomes" id="UP001165586"/>
    </source>
</evidence>
<protein>
    <submittedName>
        <fullName evidence="4">ParB/RepB/Spo0J family partition protein</fullName>
    </submittedName>
</protein>
<dbReference type="InterPro" id="IPR003115">
    <property type="entry name" value="ParB_N"/>
</dbReference>
<dbReference type="SMART" id="SM00470">
    <property type="entry name" value="ParB"/>
    <property type="match status" value="1"/>
</dbReference>
<reference evidence="4" key="1">
    <citation type="submission" date="2022-08" db="EMBL/GenBank/DDBJ databases">
        <authorList>
            <person name="Deng Y."/>
            <person name="Han X.-F."/>
            <person name="Zhang Y.-Q."/>
        </authorList>
    </citation>
    <scope>NUCLEOTIDE SEQUENCE</scope>
    <source>
        <strain evidence="4">CPCC 203386</strain>
    </source>
</reference>
<name>A0ABT2GYM7_9MICO</name>
<dbReference type="EMBL" id="JANLCJ010000001">
    <property type="protein sequence ID" value="MCS5732417.1"/>
    <property type="molecule type" value="Genomic_DNA"/>
</dbReference>
<keyword evidence="5" id="KW-1185">Reference proteome</keyword>
<feature type="domain" description="ParB-like N-terminal" evidence="3">
    <location>
        <begin position="12"/>
        <end position="101"/>
    </location>
</feature>
<feature type="region of interest" description="Disordered" evidence="2">
    <location>
        <begin position="460"/>
        <end position="496"/>
    </location>
</feature>
<dbReference type="InterPro" id="IPR036086">
    <property type="entry name" value="ParB/Sulfiredoxin_sf"/>
</dbReference>
<dbReference type="SUPFAM" id="SSF109709">
    <property type="entry name" value="KorB DNA-binding domain-like"/>
    <property type="match status" value="1"/>
</dbReference>
<dbReference type="InterPro" id="IPR004437">
    <property type="entry name" value="ParB/RepB/Spo0J"/>
</dbReference>
<evidence type="ECO:0000259" key="3">
    <source>
        <dbReference type="SMART" id="SM00470"/>
    </source>
</evidence>